<gene>
    <name evidence="25" type="ORF">BIW11_05099</name>
</gene>
<dbReference type="SUPFAM" id="SSF56112">
    <property type="entry name" value="Protein kinase-like (PK-like)"/>
    <property type="match status" value="1"/>
</dbReference>
<dbReference type="GO" id="GO:0004715">
    <property type="term" value="F:non-membrane spanning protein tyrosine kinase activity"/>
    <property type="evidence" value="ECO:0007669"/>
    <property type="project" value="UniProtKB-EC"/>
</dbReference>
<feature type="non-terminal residue" evidence="25">
    <location>
        <position position="1"/>
    </location>
</feature>
<dbReference type="SUPFAM" id="SSF50044">
    <property type="entry name" value="SH3-domain"/>
    <property type="match status" value="1"/>
</dbReference>
<evidence type="ECO:0000256" key="20">
    <source>
        <dbReference type="SAM" id="SignalP"/>
    </source>
</evidence>
<evidence type="ECO:0000256" key="16">
    <source>
        <dbReference type="PROSITE-ProRule" id="PRU00432"/>
    </source>
</evidence>
<dbReference type="PROSITE" id="PS00107">
    <property type="entry name" value="PROTEIN_KINASE_ATP"/>
    <property type="match status" value="1"/>
</dbReference>
<dbReference type="Pfam" id="PF00017">
    <property type="entry name" value="SH2"/>
    <property type="match status" value="1"/>
</dbReference>
<dbReference type="SMART" id="SM00219">
    <property type="entry name" value="TyrKc"/>
    <property type="match status" value="1"/>
</dbReference>
<feature type="chain" id="PRO_5013229693" description="Tyrosine-protein kinase" evidence="20">
    <location>
        <begin position="16"/>
        <end position="789"/>
    </location>
</feature>
<keyword evidence="7 16" id="KW-0863">Zinc-finger</keyword>
<dbReference type="InterPro" id="IPR000980">
    <property type="entry name" value="SH2"/>
</dbReference>
<feature type="signal peptide" evidence="20">
    <location>
        <begin position="1"/>
        <end position="15"/>
    </location>
</feature>
<dbReference type="GO" id="GO:0007435">
    <property type="term" value="P:salivary gland morphogenesis"/>
    <property type="evidence" value="ECO:0007669"/>
    <property type="project" value="UniProtKB-ARBA"/>
</dbReference>
<dbReference type="PRINTS" id="PR00452">
    <property type="entry name" value="SH3DOMAIN"/>
</dbReference>
<dbReference type="EMBL" id="MNPL01000062">
    <property type="protein sequence ID" value="OQR80376.1"/>
    <property type="molecule type" value="Genomic_DNA"/>
</dbReference>
<dbReference type="InterPro" id="IPR001849">
    <property type="entry name" value="PH_domain"/>
</dbReference>
<dbReference type="FunFam" id="3.30.200.20:FF:000053">
    <property type="entry name" value="Tyrosine-protein kinase"/>
    <property type="match status" value="1"/>
</dbReference>
<dbReference type="SMART" id="SM00252">
    <property type="entry name" value="SH2"/>
    <property type="match status" value="1"/>
</dbReference>
<dbReference type="PROSITE" id="PS00109">
    <property type="entry name" value="PROTEIN_KINASE_TYR"/>
    <property type="match status" value="1"/>
</dbReference>
<dbReference type="PROSITE" id="PS50001">
    <property type="entry name" value="SH2"/>
    <property type="match status" value="1"/>
</dbReference>
<dbReference type="CDD" id="cd01238">
    <property type="entry name" value="PH_Btk"/>
    <property type="match status" value="1"/>
</dbReference>
<keyword evidence="2 15" id="KW-0728">SH3 domain</keyword>
<dbReference type="CDD" id="cd11768">
    <property type="entry name" value="SH3_Tec_like"/>
    <property type="match status" value="1"/>
</dbReference>
<comment type="catalytic activity">
    <reaction evidence="13 18">
        <text>L-tyrosyl-[protein] + ATP = O-phospho-L-tyrosyl-[protein] + ADP + H(+)</text>
        <dbReference type="Rhea" id="RHEA:10596"/>
        <dbReference type="Rhea" id="RHEA-COMP:10136"/>
        <dbReference type="Rhea" id="RHEA-COMP:20101"/>
        <dbReference type="ChEBI" id="CHEBI:15378"/>
        <dbReference type="ChEBI" id="CHEBI:30616"/>
        <dbReference type="ChEBI" id="CHEBI:46858"/>
        <dbReference type="ChEBI" id="CHEBI:61978"/>
        <dbReference type="ChEBI" id="CHEBI:456216"/>
        <dbReference type="EC" id="2.7.10.2"/>
    </reaction>
</comment>
<evidence type="ECO:0000256" key="10">
    <source>
        <dbReference type="ARBA" id="ARBA00022840"/>
    </source>
</evidence>
<feature type="domain" description="PH" evidence="23">
    <location>
        <begin position="28"/>
        <end position="133"/>
    </location>
</feature>
<dbReference type="GO" id="GO:0005737">
    <property type="term" value="C:cytoplasm"/>
    <property type="evidence" value="ECO:0007669"/>
    <property type="project" value="UniProtKB-ARBA"/>
</dbReference>
<dbReference type="InterPro" id="IPR050198">
    <property type="entry name" value="Non-receptor_tyrosine_kinases"/>
</dbReference>
<keyword evidence="5" id="KW-0479">Metal-binding</keyword>
<dbReference type="FunCoup" id="A0A1V9Y3P5">
    <property type="interactions" value="164"/>
</dbReference>
<evidence type="ECO:0000256" key="15">
    <source>
        <dbReference type="PROSITE-ProRule" id="PRU00192"/>
    </source>
</evidence>
<dbReference type="STRING" id="418985.A0A1V9Y3P5"/>
<dbReference type="InParanoid" id="A0A1V9Y3P5"/>
<keyword evidence="26" id="KW-1185">Reference proteome</keyword>
<dbReference type="GO" id="GO:0002009">
    <property type="term" value="P:morphogenesis of an epithelium"/>
    <property type="evidence" value="ECO:0007669"/>
    <property type="project" value="UniProtKB-ARBA"/>
</dbReference>
<dbReference type="GO" id="GO:0035556">
    <property type="term" value="P:intracellular signal transduction"/>
    <property type="evidence" value="ECO:0007669"/>
    <property type="project" value="InterPro"/>
</dbReference>
<name>A0A1V9Y3P5_9ACAR</name>
<evidence type="ECO:0000256" key="2">
    <source>
        <dbReference type="ARBA" id="ARBA00022443"/>
    </source>
</evidence>
<dbReference type="InterPro" id="IPR001562">
    <property type="entry name" value="Znf_Btk_motif"/>
</dbReference>
<keyword evidence="6 17" id="KW-0547">Nucleotide-binding</keyword>
<organism evidence="25 26">
    <name type="scientific">Tropilaelaps mercedesae</name>
    <dbReference type="NCBI Taxonomy" id="418985"/>
    <lineage>
        <taxon>Eukaryota</taxon>
        <taxon>Metazoa</taxon>
        <taxon>Ecdysozoa</taxon>
        <taxon>Arthropoda</taxon>
        <taxon>Chelicerata</taxon>
        <taxon>Arachnida</taxon>
        <taxon>Acari</taxon>
        <taxon>Parasitiformes</taxon>
        <taxon>Mesostigmata</taxon>
        <taxon>Gamasina</taxon>
        <taxon>Dermanyssoidea</taxon>
        <taxon>Laelapidae</taxon>
        <taxon>Tropilaelaps</taxon>
    </lineage>
</organism>
<evidence type="ECO:0000256" key="7">
    <source>
        <dbReference type="ARBA" id="ARBA00022771"/>
    </source>
</evidence>
<keyword evidence="4 18" id="KW-0808">Transferase</keyword>
<evidence type="ECO:0000256" key="4">
    <source>
        <dbReference type="ARBA" id="ARBA00022679"/>
    </source>
</evidence>
<dbReference type="InterPro" id="IPR011993">
    <property type="entry name" value="PH-like_dom_sf"/>
</dbReference>
<evidence type="ECO:0000259" key="22">
    <source>
        <dbReference type="PROSITE" id="PS50002"/>
    </source>
</evidence>
<dbReference type="SMART" id="SM00326">
    <property type="entry name" value="SH3"/>
    <property type="match status" value="1"/>
</dbReference>
<dbReference type="PANTHER" id="PTHR24418">
    <property type="entry name" value="TYROSINE-PROTEIN KINASE"/>
    <property type="match status" value="1"/>
</dbReference>
<dbReference type="GO" id="GO:0030036">
    <property type="term" value="P:actin cytoskeleton organization"/>
    <property type="evidence" value="ECO:0007669"/>
    <property type="project" value="UniProtKB-ARBA"/>
</dbReference>
<evidence type="ECO:0000256" key="17">
    <source>
        <dbReference type="PROSITE-ProRule" id="PRU10141"/>
    </source>
</evidence>
<feature type="domain" description="SH2" evidence="21">
    <location>
        <begin position="405"/>
        <end position="500"/>
    </location>
</feature>
<dbReference type="InterPro" id="IPR001452">
    <property type="entry name" value="SH3_domain"/>
</dbReference>
<comment type="caution">
    <text evidence="25">The sequence shown here is derived from an EMBL/GenBank/DDBJ whole genome shotgun (WGS) entry which is preliminary data.</text>
</comment>
<evidence type="ECO:0000256" key="18">
    <source>
        <dbReference type="RuleBase" id="RU362096"/>
    </source>
</evidence>
<dbReference type="FunFam" id="1.10.510.10:FF:000052">
    <property type="entry name" value="Tyrosine-protein kinase"/>
    <property type="match status" value="1"/>
</dbReference>
<accession>A0A1V9Y3P5</accession>
<evidence type="ECO:0000256" key="11">
    <source>
        <dbReference type="ARBA" id="ARBA00022999"/>
    </source>
</evidence>
<dbReference type="Pfam" id="PF07714">
    <property type="entry name" value="PK_Tyr_Ser-Thr"/>
    <property type="match status" value="1"/>
</dbReference>
<dbReference type="PROSITE" id="PS50002">
    <property type="entry name" value="SH3"/>
    <property type="match status" value="1"/>
</dbReference>
<dbReference type="SUPFAM" id="SSF50729">
    <property type="entry name" value="PH domain-like"/>
    <property type="match status" value="1"/>
</dbReference>
<dbReference type="Pfam" id="PF00169">
    <property type="entry name" value="PH"/>
    <property type="match status" value="1"/>
</dbReference>
<dbReference type="Pfam" id="PF00018">
    <property type="entry name" value="SH3_1"/>
    <property type="match status" value="1"/>
</dbReference>
<dbReference type="InterPro" id="IPR000719">
    <property type="entry name" value="Prot_kinase_dom"/>
</dbReference>
<dbReference type="InterPro" id="IPR001245">
    <property type="entry name" value="Ser-Thr/Tyr_kinase_cat_dom"/>
</dbReference>
<dbReference type="Gene3D" id="2.30.29.30">
    <property type="entry name" value="Pleckstrin-homology domain (PH domain)/Phosphotyrosine-binding domain (PTB)"/>
    <property type="match status" value="1"/>
</dbReference>
<comment type="cofactor">
    <cofactor evidence="1">
        <name>Zn(2+)</name>
        <dbReference type="ChEBI" id="CHEBI:29105"/>
    </cofactor>
</comment>
<evidence type="ECO:0000313" key="25">
    <source>
        <dbReference type="EMBL" id="OQR80376.1"/>
    </source>
</evidence>
<evidence type="ECO:0000259" key="23">
    <source>
        <dbReference type="PROSITE" id="PS50003"/>
    </source>
</evidence>
<feature type="region of interest" description="Disordered" evidence="19">
    <location>
        <begin position="292"/>
        <end position="313"/>
    </location>
</feature>
<keyword evidence="10 17" id="KW-0067">ATP-binding</keyword>
<dbReference type="Gene3D" id="2.30.30.40">
    <property type="entry name" value="SH3 Domains"/>
    <property type="match status" value="1"/>
</dbReference>
<feature type="compositionally biased region" description="Basic and acidic residues" evidence="19">
    <location>
        <begin position="233"/>
        <end position="242"/>
    </location>
</feature>
<dbReference type="PRINTS" id="PR00109">
    <property type="entry name" value="TYRKINASE"/>
</dbReference>
<feature type="domain" description="SH3" evidence="22">
    <location>
        <begin position="337"/>
        <end position="397"/>
    </location>
</feature>
<evidence type="ECO:0000256" key="9">
    <source>
        <dbReference type="ARBA" id="ARBA00022833"/>
    </source>
</evidence>
<keyword evidence="11 14" id="KW-0727">SH2 domain</keyword>
<dbReference type="PROSITE" id="PS50003">
    <property type="entry name" value="PH_DOMAIN"/>
    <property type="match status" value="1"/>
</dbReference>
<dbReference type="SMART" id="SM00107">
    <property type="entry name" value="BTK"/>
    <property type="match status" value="1"/>
</dbReference>
<keyword evidence="3" id="KW-0597">Phosphoprotein</keyword>
<dbReference type="PROSITE" id="PS50011">
    <property type="entry name" value="PROTEIN_KINASE_DOM"/>
    <property type="match status" value="1"/>
</dbReference>
<evidence type="ECO:0000256" key="6">
    <source>
        <dbReference type="ARBA" id="ARBA00022741"/>
    </source>
</evidence>
<dbReference type="SMART" id="SM00233">
    <property type="entry name" value="PH"/>
    <property type="match status" value="1"/>
</dbReference>
<dbReference type="PROSITE" id="PS51113">
    <property type="entry name" value="ZF_BTK"/>
    <property type="match status" value="1"/>
</dbReference>
<keyword evidence="8 18" id="KW-0418">Kinase</keyword>
<feature type="domain" description="Protein kinase" evidence="24">
    <location>
        <begin position="528"/>
        <end position="784"/>
    </location>
</feature>
<dbReference type="InterPro" id="IPR011009">
    <property type="entry name" value="Kinase-like_dom_sf"/>
</dbReference>
<comment type="similarity">
    <text evidence="18">Belongs to the protein kinase superfamily. Tyr protein kinase family.</text>
</comment>
<evidence type="ECO:0000259" key="24">
    <source>
        <dbReference type="PROSITE" id="PS50011"/>
    </source>
</evidence>
<dbReference type="Proteomes" id="UP000192247">
    <property type="component" value="Unassembled WGS sequence"/>
</dbReference>
<reference evidence="25 26" key="1">
    <citation type="journal article" date="2017" name="Gigascience">
        <title>Draft genome of the honey bee ectoparasitic mite, Tropilaelaps mercedesae, is shaped by the parasitic life history.</title>
        <authorList>
            <person name="Dong X."/>
            <person name="Armstrong S.D."/>
            <person name="Xia D."/>
            <person name="Makepeace B.L."/>
            <person name="Darby A.C."/>
            <person name="Kadowaki T."/>
        </authorList>
    </citation>
    <scope>NUCLEOTIDE SEQUENCE [LARGE SCALE GENOMIC DNA]</scope>
    <source>
        <strain evidence="25">Wuxi-XJTLU</strain>
    </source>
</reference>
<evidence type="ECO:0000256" key="3">
    <source>
        <dbReference type="ARBA" id="ARBA00022553"/>
    </source>
</evidence>
<keyword evidence="9" id="KW-0862">Zinc</keyword>
<evidence type="ECO:0000259" key="21">
    <source>
        <dbReference type="PROSITE" id="PS50001"/>
    </source>
</evidence>
<evidence type="ECO:0000256" key="5">
    <source>
        <dbReference type="ARBA" id="ARBA00022723"/>
    </source>
</evidence>
<evidence type="ECO:0000256" key="13">
    <source>
        <dbReference type="ARBA" id="ARBA00051245"/>
    </source>
</evidence>
<dbReference type="InterPro" id="IPR017441">
    <property type="entry name" value="Protein_kinase_ATP_BS"/>
</dbReference>
<evidence type="ECO:0000256" key="1">
    <source>
        <dbReference type="ARBA" id="ARBA00001947"/>
    </source>
</evidence>
<feature type="binding site" evidence="17">
    <location>
        <position position="556"/>
    </location>
    <ligand>
        <name>ATP</name>
        <dbReference type="ChEBI" id="CHEBI:30616"/>
    </ligand>
</feature>
<dbReference type="GO" id="GO:0008270">
    <property type="term" value="F:zinc ion binding"/>
    <property type="evidence" value="ECO:0007669"/>
    <property type="project" value="UniProtKB-KW"/>
</dbReference>
<dbReference type="PRINTS" id="PR00401">
    <property type="entry name" value="SH2DOMAIN"/>
</dbReference>
<dbReference type="InterPro" id="IPR036028">
    <property type="entry name" value="SH3-like_dom_sf"/>
</dbReference>
<feature type="region of interest" description="Disordered" evidence="19">
    <location>
        <begin position="230"/>
        <end position="251"/>
    </location>
</feature>
<keyword evidence="20" id="KW-0732">Signal</keyword>
<proteinExistence type="inferred from homology"/>
<dbReference type="InterPro" id="IPR008266">
    <property type="entry name" value="Tyr_kinase_AS"/>
</dbReference>
<dbReference type="AlphaFoldDB" id="A0A1V9Y3P5"/>
<dbReference type="InterPro" id="IPR020635">
    <property type="entry name" value="Tyr_kinase_cat_dom"/>
</dbReference>
<dbReference type="InterPro" id="IPR036860">
    <property type="entry name" value="SH2_dom_sf"/>
</dbReference>
<dbReference type="EC" id="2.7.10.2" evidence="18"/>
<dbReference type="Gene3D" id="3.30.505.10">
    <property type="entry name" value="SH2 domain"/>
    <property type="match status" value="1"/>
</dbReference>
<keyword evidence="12 18" id="KW-0829">Tyrosine-protein kinase</keyword>
<dbReference type="Gene3D" id="1.10.510.10">
    <property type="entry name" value="Transferase(Phosphotransferase) domain 1"/>
    <property type="match status" value="1"/>
</dbReference>
<evidence type="ECO:0000256" key="14">
    <source>
        <dbReference type="PROSITE-ProRule" id="PRU00191"/>
    </source>
</evidence>
<protein>
    <recommendedName>
        <fullName evidence="18">Tyrosine-protein kinase</fullName>
        <ecNumber evidence="18">2.7.10.2</ecNumber>
    </recommendedName>
</protein>
<evidence type="ECO:0000313" key="26">
    <source>
        <dbReference type="Proteomes" id="UP000192247"/>
    </source>
</evidence>
<evidence type="ECO:0000256" key="8">
    <source>
        <dbReference type="ARBA" id="ARBA00022777"/>
    </source>
</evidence>
<dbReference type="GO" id="GO:0048468">
    <property type="term" value="P:cell development"/>
    <property type="evidence" value="ECO:0007669"/>
    <property type="project" value="UniProtKB-ARBA"/>
</dbReference>
<sequence>LRICVCFYFSCLALSDDGGRSLDSDEQEIVKQALMIKRSVNRKRLGPVNYKARWFVLTKTCLTYYEGTLEKRGREKGCIPLSSIRLIEYVNDEAIDKKYVFQIGFESEHILYVVASSAEQRDEWICALRKFCTDNQCLVDKYHVKLWSGSKWACCGDTSRNSCGCQPTWVTKPLTSFFKNKLNSSSACSSLSSSNPSKKIVHPVELMGLIQRSGSNSSLDVSLPRAHHLSRKKVGEQLRDADAPGSNNFSSSESAKLSLIMAYSQDNKNGGSNNNWSSANINHHAHILNSNNAHNVSSNANNKNNSNSSSVSSSSIRNAAGIIGNSGSATHCSSAVTNRKTVVALFDFEAQEESDLSLKRGDEYEVMDDSGEHWWQVRDASGNSGYIPSNYVQERTVKGLWRHEWYAGDMSRQKAEILLRQEGREGCFVIRNSSTNGMYTLSLFTKIPGPQVKHYHVKSNAAGELYLSERHRFKSLEELVFYHKHDSGGLATRLKLAPPSLQRMQQKQQTASSNGISSDKWEIDPSELSLLEELGSGQFGVVRRGRWRQSKDVAVKMMKEGTMSEDDFIEEAKVMTKLQHPNLVQLFGVCSKQRPILIVAEYMKFGSLLNHLRRHETRLQAQKPRVLLDMCIQVCSGMAYLEMHNYIHRDLAARNCLVSEGNVVKVADFGLARYVIDDEYTSSGGTKFPIKWAPPEVLGYTRFSSKSDVWAYGVLMWEVFTCGKIPYGRAGNAEVVEFVQRGQRLERPRTCPRDVYNVMKLCWEKYPENRPTFRGVKAQLDRIMDDLGP</sequence>
<evidence type="ECO:0000256" key="12">
    <source>
        <dbReference type="ARBA" id="ARBA00023137"/>
    </source>
</evidence>
<evidence type="ECO:0000256" key="19">
    <source>
        <dbReference type="SAM" id="MobiDB-lite"/>
    </source>
</evidence>
<dbReference type="GO" id="GO:0005524">
    <property type="term" value="F:ATP binding"/>
    <property type="evidence" value="ECO:0007669"/>
    <property type="project" value="UniProtKB-UniRule"/>
</dbReference>
<dbReference type="OrthoDB" id="28230at2759"/>
<dbReference type="SUPFAM" id="SSF55550">
    <property type="entry name" value="SH2 domain"/>
    <property type="match status" value="1"/>
</dbReference>